<dbReference type="EMBL" id="GBXM01021692">
    <property type="protein sequence ID" value="JAH86885.1"/>
    <property type="molecule type" value="Transcribed_RNA"/>
</dbReference>
<proteinExistence type="predicted"/>
<evidence type="ECO:0000313" key="1">
    <source>
        <dbReference type="EMBL" id="JAH86885.1"/>
    </source>
</evidence>
<protein>
    <submittedName>
        <fullName evidence="1">Uncharacterized protein</fullName>
    </submittedName>
</protein>
<name>A0A0E9WBF2_ANGAN</name>
<sequence>MRIYLKSFAGMLSKELCKIQPSMGKLCSVVFTQF</sequence>
<reference evidence="1" key="2">
    <citation type="journal article" date="2015" name="Fish Shellfish Immunol.">
        <title>Early steps in the European eel (Anguilla anguilla)-Vibrio vulnificus interaction in the gills: Role of the RtxA13 toxin.</title>
        <authorList>
            <person name="Callol A."/>
            <person name="Pajuelo D."/>
            <person name="Ebbesson L."/>
            <person name="Teles M."/>
            <person name="MacKenzie S."/>
            <person name="Amaro C."/>
        </authorList>
    </citation>
    <scope>NUCLEOTIDE SEQUENCE</scope>
</reference>
<dbReference type="AlphaFoldDB" id="A0A0E9WBF2"/>
<accession>A0A0E9WBF2</accession>
<organism evidence="1">
    <name type="scientific">Anguilla anguilla</name>
    <name type="common">European freshwater eel</name>
    <name type="synonym">Muraena anguilla</name>
    <dbReference type="NCBI Taxonomy" id="7936"/>
    <lineage>
        <taxon>Eukaryota</taxon>
        <taxon>Metazoa</taxon>
        <taxon>Chordata</taxon>
        <taxon>Craniata</taxon>
        <taxon>Vertebrata</taxon>
        <taxon>Euteleostomi</taxon>
        <taxon>Actinopterygii</taxon>
        <taxon>Neopterygii</taxon>
        <taxon>Teleostei</taxon>
        <taxon>Anguilliformes</taxon>
        <taxon>Anguillidae</taxon>
        <taxon>Anguilla</taxon>
    </lineage>
</organism>
<reference evidence="1" key="1">
    <citation type="submission" date="2014-11" db="EMBL/GenBank/DDBJ databases">
        <authorList>
            <person name="Amaro Gonzalez C."/>
        </authorList>
    </citation>
    <scope>NUCLEOTIDE SEQUENCE</scope>
</reference>